<protein>
    <submittedName>
        <fullName evidence="2">Por secretion system C-terminal sorting domain-containing protein</fullName>
    </submittedName>
</protein>
<evidence type="ECO:0000313" key="3">
    <source>
        <dbReference type="Proteomes" id="UP000198748"/>
    </source>
</evidence>
<dbReference type="OrthoDB" id="863479at2"/>
<keyword evidence="3" id="KW-1185">Reference proteome</keyword>
<organism evidence="2 3">
    <name type="scientific">Dyadobacter soli</name>
    <dbReference type="NCBI Taxonomy" id="659014"/>
    <lineage>
        <taxon>Bacteria</taxon>
        <taxon>Pseudomonadati</taxon>
        <taxon>Bacteroidota</taxon>
        <taxon>Cytophagia</taxon>
        <taxon>Cytophagales</taxon>
        <taxon>Spirosomataceae</taxon>
        <taxon>Dyadobacter</taxon>
    </lineage>
</organism>
<gene>
    <name evidence="2" type="ORF">SAMN04487996_118161</name>
</gene>
<dbReference type="Proteomes" id="UP000198748">
    <property type="component" value="Unassembled WGS sequence"/>
</dbReference>
<accession>A0A1G7U4R1</accession>
<proteinExistence type="predicted"/>
<evidence type="ECO:0000259" key="1">
    <source>
        <dbReference type="Pfam" id="PF18962"/>
    </source>
</evidence>
<dbReference type="STRING" id="659014.SAMN04487996_118161"/>
<dbReference type="RefSeq" id="WP_090156153.1">
    <property type="nucleotide sequence ID" value="NZ_FNAN01000018.1"/>
</dbReference>
<reference evidence="3" key="1">
    <citation type="submission" date="2016-10" db="EMBL/GenBank/DDBJ databases">
        <authorList>
            <person name="Varghese N."/>
            <person name="Submissions S."/>
        </authorList>
    </citation>
    <scope>NUCLEOTIDE SEQUENCE [LARGE SCALE GENOMIC DNA]</scope>
    <source>
        <strain evidence="3">DSM 25329</strain>
    </source>
</reference>
<sequence length="426" mass="46362">MINAIQTTIKNQISARGPQYFFLFNLLLLLVLRSVEISAQQKVFGNVFIPAGGEVTVFGAQDLGSGKITTARGIAHGTLNTTASAQFTNINGTHFVDGAVKKLNAGLSFFPVGDGTFYGPFTASSAGTTGMYFHSDPAGASFPVTARQATLSFVNNSEYWLIEGANTTPVTLTWNKASALADHLSKLDNIRIVGWKNGIWTEIPSRLDANSILGGPSSPQSGSITSSEAIKPDDFKAFAIGTKSETLPVTLVEFNVKKESSTAILSWTTTSETNSHHFAIERSGNSKTWQNIGIVKSLRESSARHEYHFVDSAPIHGINYYRLKMVDADETFAYSSVRSLDFDFASEGITTYPNPAFNVLKIQPRITDGNRRSQVTITDLNGRRYGTSTQWTGDDLNIEKLPSGIYILSVPTQSGEMVQTKFIVQK</sequence>
<dbReference type="InterPro" id="IPR026444">
    <property type="entry name" value="Secre_tail"/>
</dbReference>
<name>A0A1G7U4R1_9BACT</name>
<dbReference type="NCBIfam" id="TIGR04183">
    <property type="entry name" value="Por_Secre_tail"/>
    <property type="match status" value="1"/>
</dbReference>
<dbReference type="AlphaFoldDB" id="A0A1G7U4R1"/>
<feature type="domain" description="Secretion system C-terminal sorting" evidence="1">
    <location>
        <begin position="352"/>
        <end position="424"/>
    </location>
</feature>
<evidence type="ECO:0000313" key="2">
    <source>
        <dbReference type="EMBL" id="SDG42622.1"/>
    </source>
</evidence>
<dbReference type="Pfam" id="PF18962">
    <property type="entry name" value="Por_Secre_tail"/>
    <property type="match status" value="1"/>
</dbReference>
<dbReference type="EMBL" id="FNAN01000018">
    <property type="protein sequence ID" value="SDG42622.1"/>
    <property type="molecule type" value="Genomic_DNA"/>
</dbReference>